<feature type="region of interest" description="Disordered" evidence="3">
    <location>
        <begin position="368"/>
        <end position="395"/>
    </location>
</feature>
<evidence type="ECO:0000256" key="4">
    <source>
        <dbReference type="SAM" id="Phobius"/>
    </source>
</evidence>
<evidence type="ECO:0000256" key="2">
    <source>
        <dbReference type="PROSITE-ProRule" id="PRU00284"/>
    </source>
</evidence>
<dbReference type="SUPFAM" id="SSF58104">
    <property type="entry name" value="Methyl-accepting chemotaxis protein (MCP) signaling domain"/>
    <property type="match status" value="1"/>
</dbReference>
<gene>
    <name evidence="6" type="ORF">ABWT76_000072</name>
</gene>
<dbReference type="GO" id="GO:0016020">
    <property type="term" value="C:membrane"/>
    <property type="evidence" value="ECO:0007669"/>
    <property type="project" value="InterPro"/>
</dbReference>
<dbReference type="Gene3D" id="1.10.287.950">
    <property type="entry name" value="Methyl-accepting chemotaxis protein"/>
    <property type="match status" value="1"/>
</dbReference>
<keyword evidence="4" id="KW-1133">Transmembrane helix</keyword>
<keyword evidence="1 2" id="KW-0807">Transducer</keyword>
<dbReference type="CDD" id="cd11386">
    <property type="entry name" value="MCP_signal"/>
    <property type="match status" value="1"/>
</dbReference>
<keyword evidence="4" id="KW-0472">Membrane</keyword>
<protein>
    <submittedName>
        <fullName evidence="6">Methyl-accepting chemotaxis protein</fullName>
    </submittedName>
</protein>
<dbReference type="Pfam" id="PF00015">
    <property type="entry name" value="MCPsignal"/>
    <property type="match status" value="1"/>
</dbReference>
<dbReference type="RefSeq" id="WP_354635466.1">
    <property type="nucleotide sequence ID" value="NZ_CP159837.1"/>
</dbReference>
<feature type="compositionally biased region" description="Polar residues" evidence="3">
    <location>
        <begin position="368"/>
        <end position="377"/>
    </location>
</feature>
<name>A0AAU8JGR4_9CYAN</name>
<dbReference type="InterPro" id="IPR004089">
    <property type="entry name" value="MCPsignal_dom"/>
</dbReference>
<evidence type="ECO:0000256" key="3">
    <source>
        <dbReference type="SAM" id="MobiDB-lite"/>
    </source>
</evidence>
<sequence>MSYKMSLRNQSIIFAIALGTIPVIATGMIAYWITNPTIKTGVIRYQKTLAIGISNRIHQLTSERVNDLKVISGLGIFNDQKVVSGRTYNPLNALMENFRQSYGMYQSILVSDLTGKVMLQTQGSAVSNISNEDYFQQVQRTNQITVVKRREQGGEYVILMAAPLRNINSSQPMGVVRTLMPVKELTKVLSFAAERLAEASEKFQSENYHLIDGEGSIFLSSNQSLVGQKIENQIPEFRQLSQNKQSISQELFNPATKENILITYIPIPAIAEVANLNWSVVVTHDTKEVFATEKQLFWVLTVVVIITSVVVSIIAALFANRTTRTITEIANVIAESSVEIASTMEQQERSTSQQAMAVNQTTSTMNELNNSARQSAEQAEGSAHGARQALNLSKQGSNAVEDTLEGMNTLREKVGAIAQQIMRLSQQTNQIGNISTIVADLANQTNMLALNASVEAVRAGEHGKGFGVVASEIRKLADQSKNSAEKINTLVADIQNSIDLTVMVTDEGTKTVEDGVKIAQETEKAFSGVSNAINDMVLSCQQISLNAEQQVTAIQQVVDAMNSLNSSAQENVQGISQVKTRTQELSQAAQTLQGIV</sequence>
<dbReference type="AlphaFoldDB" id="A0AAU8JGR4"/>
<feature type="domain" description="Methyl-accepting transducer" evidence="5">
    <location>
        <begin position="329"/>
        <end position="565"/>
    </location>
</feature>
<evidence type="ECO:0000259" key="5">
    <source>
        <dbReference type="PROSITE" id="PS50111"/>
    </source>
</evidence>
<dbReference type="GO" id="GO:0007165">
    <property type="term" value="P:signal transduction"/>
    <property type="evidence" value="ECO:0007669"/>
    <property type="project" value="UniProtKB-KW"/>
</dbReference>
<feature type="transmembrane region" description="Helical" evidence="4">
    <location>
        <begin position="296"/>
        <end position="319"/>
    </location>
</feature>
<feature type="transmembrane region" description="Helical" evidence="4">
    <location>
        <begin position="12"/>
        <end position="33"/>
    </location>
</feature>
<keyword evidence="4" id="KW-0812">Transmembrane</keyword>
<reference evidence="6" key="1">
    <citation type="submission" date="2024-07" db="EMBL/GenBank/DDBJ databases">
        <authorList>
            <person name="Kim Y.J."/>
            <person name="Jeong J.Y."/>
        </authorList>
    </citation>
    <scope>NUCLEOTIDE SEQUENCE</scope>
    <source>
        <strain evidence="6">GIHE-MW2</strain>
    </source>
</reference>
<dbReference type="EMBL" id="CP159837">
    <property type="protein sequence ID" value="XCM37321.1"/>
    <property type="molecule type" value="Genomic_DNA"/>
</dbReference>
<dbReference type="Gene3D" id="3.30.450.20">
    <property type="entry name" value="PAS domain"/>
    <property type="match status" value="1"/>
</dbReference>
<proteinExistence type="predicted"/>
<dbReference type="PANTHER" id="PTHR32089">
    <property type="entry name" value="METHYL-ACCEPTING CHEMOTAXIS PROTEIN MCPB"/>
    <property type="match status" value="1"/>
</dbReference>
<dbReference type="PROSITE" id="PS50111">
    <property type="entry name" value="CHEMOTAXIS_TRANSDUC_2"/>
    <property type="match status" value="1"/>
</dbReference>
<dbReference type="PANTHER" id="PTHR32089:SF112">
    <property type="entry name" value="LYSOZYME-LIKE PROTEIN-RELATED"/>
    <property type="match status" value="1"/>
</dbReference>
<evidence type="ECO:0000313" key="6">
    <source>
        <dbReference type="EMBL" id="XCM37321.1"/>
    </source>
</evidence>
<evidence type="ECO:0000256" key="1">
    <source>
        <dbReference type="ARBA" id="ARBA00023224"/>
    </source>
</evidence>
<accession>A0AAU8JGR4</accession>
<organism evidence="6">
    <name type="scientific">Planktothricoides raciborskii GIHE-MW2</name>
    <dbReference type="NCBI Taxonomy" id="2792601"/>
    <lineage>
        <taxon>Bacteria</taxon>
        <taxon>Bacillati</taxon>
        <taxon>Cyanobacteriota</taxon>
        <taxon>Cyanophyceae</taxon>
        <taxon>Oscillatoriophycideae</taxon>
        <taxon>Oscillatoriales</taxon>
        <taxon>Oscillatoriaceae</taxon>
        <taxon>Planktothricoides</taxon>
    </lineage>
</organism>
<dbReference type="SMART" id="SM00283">
    <property type="entry name" value="MA"/>
    <property type="match status" value="1"/>
</dbReference>